<dbReference type="GO" id="GO:0005829">
    <property type="term" value="C:cytosol"/>
    <property type="evidence" value="ECO:0007669"/>
    <property type="project" value="TreeGrafter"/>
</dbReference>
<keyword evidence="6" id="KW-0862">Zinc</keyword>
<comment type="cofactor">
    <cofactor evidence="1">
        <name>Co(2+)</name>
        <dbReference type="ChEBI" id="CHEBI:48828"/>
    </cofactor>
</comment>
<evidence type="ECO:0000256" key="10">
    <source>
        <dbReference type="ARBA" id="ARBA00038976"/>
    </source>
</evidence>
<evidence type="ECO:0000256" key="16">
    <source>
        <dbReference type="ARBA" id="ARBA00077688"/>
    </source>
</evidence>
<reference evidence="20" key="1">
    <citation type="submission" date="2016-11" db="EMBL/GenBank/DDBJ databases">
        <authorList>
            <person name="Varghese N."/>
            <person name="Submissions S."/>
        </authorList>
    </citation>
    <scope>NUCLEOTIDE SEQUENCE [LARGE SCALE GENOMIC DNA]</scope>
    <source>
        <strain evidence="20">DSM 17963</strain>
    </source>
</reference>
<dbReference type="GO" id="GO:0006508">
    <property type="term" value="P:proteolysis"/>
    <property type="evidence" value="ECO:0007669"/>
    <property type="project" value="UniProtKB-KW"/>
</dbReference>
<dbReference type="NCBIfam" id="TIGR01893">
    <property type="entry name" value="aa-his-dipept"/>
    <property type="match status" value="1"/>
</dbReference>
<evidence type="ECO:0000256" key="14">
    <source>
        <dbReference type="ARBA" id="ARBA00075285"/>
    </source>
</evidence>
<dbReference type="GO" id="GO:0070573">
    <property type="term" value="F:metallodipeptidase activity"/>
    <property type="evidence" value="ECO:0007669"/>
    <property type="project" value="TreeGrafter"/>
</dbReference>
<evidence type="ECO:0000256" key="3">
    <source>
        <dbReference type="ARBA" id="ARBA00022670"/>
    </source>
</evidence>
<dbReference type="GO" id="GO:0046872">
    <property type="term" value="F:metal ion binding"/>
    <property type="evidence" value="ECO:0007669"/>
    <property type="project" value="UniProtKB-KW"/>
</dbReference>
<dbReference type="SUPFAM" id="SSF53187">
    <property type="entry name" value="Zn-dependent exopeptidases"/>
    <property type="match status" value="1"/>
</dbReference>
<evidence type="ECO:0000256" key="17">
    <source>
        <dbReference type="ARBA" id="ARBA00078074"/>
    </source>
</evidence>
<gene>
    <name evidence="19" type="ORF">SAMN05443663_10222</name>
</gene>
<dbReference type="OrthoDB" id="9773892at2"/>
<keyword evidence="5" id="KW-0378">Hydrolase</keyword>
<dbReference type="RefSeq" id="WP_073413673.1">
    <property type="nucleotide sequence ID" value="NZ_FQWC01000002.1"/>
</dbReference>
<dbReference type="CDD" id="cd03890">
    <property type="entry name" value="M20_pepD"/>
    <property type="match status" value="1"/>
</dbReference>
<keyword evidence="8" id="KW-0170">Cobalt</keyword>
<organism evidence="19 20">
    <name type="scientific">Flavobacterium defluvii</name>
    <dbReference type="NCBI Taxonomy" id="370979"/>
    <lineage>
        <taxon>Bacteria</taxon>
        <taxon>Pseudomonadati</taxon>
        <taxon>Bacteroidota</taxon>
        <taxon>Flavobacteriia</taxon>
        <taxon>Flavobacteriales</taxon>
        <taxon>Flavobacteriaceae</taxon>
        <taxon>Flavobacterium</taxon>
    </lineage>
</organism>
<evidence type="ECO:0000256" key="15">
    <source>
        <dbReference type="ARBA" id="ARBA00076004"/>
    </source>
</evidence>
<dbReference type="Pfam" id="PF07687">
    <property type="entry name" value="M20_dimer"/>
    <property type="match status" value="1"/>
</dbReference>
<evidence type="ECO:0000256" key="1">
    <source>
        <dbReference type="ARBA" id="ARBA00001941"/>
    </source>
</evidence>
<evidence type="ECO:0000256" key="11">
    <source>
        <dbReference type="ARBA" id="ARBA00044252"/>
    </source>
</evidence>
<dbReference type="FunFam" id="3.40.630.10:FF:000015">
    <property type="entry name" value="Aminoacyl-histidine dipeptidase PepD"/>
    <property type="match status" value="1"/>
</dbReference>
<keyword evidence="3" id="KW-0645">Protease</keyword>
<dbReference type="STRING" id="370979.SAMN05443663_10222"/>
<dbReference type="EC" id="3.4.13.18" evidence="10"/>
<evidence type="ECO:0000313" key="20">
    <source>
        <dbReference type="Proteomes" id="UP000184071"/>
    </source>
</evidence>
<sequence length="486" mass="53378">MSQEIRNLEPKLLWNKFADLNAVPRPSKKEERVIEFMKNFGNSLGLETFEDEIRNVIIRKPATPGMENRKPIVMQGHLDMVHQKNADTVFDFDTQGIDMYVDGDWVRARGTTLGADNGLGVATIMVILESKDIPHPAIEALFTIDEETGMTGALNLKGGILQGQILLNLDTEEDDEIDIGCAGGIDVTATREYNEEEVPEGSVGYTITVKGLNGGHSGMDIHKGLGNANKIMNRLLFDGFENFGLQIAEINGGSLRNAIPRESVAKVIISQMFDEAFVFDMQEIITDIKAEYKTTEPNLSIEIVKTELPEKVMDLGVQEGIIRAIYAAQNGVYKMSADMADLVETSNNIARVVVKDGEILVGCLTRSSVESSKFDLANSLRSAFELVGCEVELSGSYPGWTPNVNSEILEVLKEIYEKQNGEQPKVVACHAGLECGILGTNYPGMDMISFGPTIHGAHSPDERASISSAQKYWKFVLEILSNIPVK</sequence>
<comment type="cofactor">
    <cofactor evidence="2">
        <name>Zn(2+)</name>
        <dbReference type="ChEBI" id="CHEBI:29105"/>
    </cofactor>
</comment>
<evidence type="ECO:0000256" key="8">
    <source>
        <dbReference type="ARBA" id="ARBA00023285"/>
    </source>
</evidence>
<comment type="similarity">
    <text evidence="12">Belongs to the peptidase M20C family.</text>
</comment>
<accession>A0A1M5HFX6</accession>
<keyword evidence="4" id="KW-0479">Metal-binding</keyword>
<evidence type="ECO:0000256" key="13">
    <source>
        <dbReference type="ARBA" id="ARBA00071271"/>
    </source>
</evidence>
<dbReference type="Pfam" id="PF01546">
    <property type="entry name" value="Peptidase_M20"/>
    <property type="match status" value="1"/>
</dbReference>
<keyword evidence="20" id="KW-1185">Reference proteome</keyword>
<dbReference type="PIRSF" id="PIRSF016599">
    <property type="entry name" value="Xaa-His_dipept"/>
    <property type="match status" value="1"/>
</dbReference>
<dbReference type="EMBL" id="FQWC01000002">
    <property type="protein sequence ID" value="SHG14722.1"/>
    <property type="molecule type" value="Genomic_DNA"/>
</dbReference>
<dbReference type="Gene3D" id="3.40.630.10">
    <property type="entry name" value="Zn peptidases"/>
    <property type="match status" value="2"/>
</dbReference>
<dbReference type="InterPro" id="IPR001160">
    <property type="entry name" value="Peptidase_M20C"/>
</dbReference>
<name>A0A1M5HFX6_9FLAO</name>
<dbReference type="PRINTS" id="PR00934">
    <property type="entry name" value="XHISDIPTASE"/>
</dbReference>
<keyword evidence="7" id="KW-0482">Metalloprotease</keyword>
<proteinExistence type="inferred from homology"/>
<dbReference type="FunFam" id="3.40.630.10:FF:000018">
    <property type="entry name" value="Aminoacyl-histidine dipeptidase PepD"/>
    <property type="match status" value="1"/>
</dbReference>
<evidence type="ECO:0000256" key="6">
    <source>
        <dbReference type="ARBA" id="ARBA00022833"/>
    </source>
</evidence>
<evidence type="ECO:0000259" key="18">
    <source>
        <dbReference type="Pfam" id="PF07687"/>
    </source>
</evidence>
<dbReference type="PANTHER" id="PTHR43501">
    <property type="entry name" value="CYTOSOL NON-SPECIFIC DIPEPTIDASE"/>
    <property type="match status" value="1"/>
</dbReference>
<dbReference type="InterPro" id="IPR002933">
    <property type="entry name" value="Peptidase_M20"/>
</dbReference>
<protein>
    <recommendedName>
        <fullName evidence="13">Cytosol non-specific dipeptidase</fullName>
        <ecNumber evidence="10">3.4.13.18</ecNumber>
    </recommendedName>
    <alternativeName>
        <fullName evidence="16">Aminoacyl-histidine dipeptidase</fullName>
    </alternativeName>
    <alternativeName>
        <fullName evidence="15">Beta-alanyl-histidine dipeptidase</fullName>
    </alternativeName>
    <alternativeName>
        <fullName evidence="14">Carnosinase</fullName>
    </alternativeName>
    <alternativeName>
        <fullName evidence="11">Peptidase D</fullName>
    </alternativeName>
    <alternativeName>
        <fullName evidence="17">Xaa-His dipeptidase</fullName>
    </alternativeName>
</protein>
<evidence type="ECO:0000256" key="2">
    <source>
        <dbReference type="ARBA" id="ARBA00001947"/>
    </source>
</evidence>
<dbReference type="AlphaFoldDB" id="A0A1M5HFX6"/>
<dbReference type="InterPro" id="IPR011650">
    <property type="entry name" value="Peptidase_M20_dimer"/>
</dbReference>
<evidence type="ECO:0000256" key="12">
    <source>
        <dbReference type="ARBA" id="ARBA00061423"/>
    </source>
</evidence>
<evidence type="ECO:0000256" key="4">
    <source>
        <dbReference type="ARBA" id="ARBA00022723"/>
    </source>
</evidence>
<dbReference type="PANTHER" id="PTHR43501:SF1">
    <property type="entry name" value="CYTOSOL NON-SPECIFIC DIPEPTIDASE"/>
    <property type="match status" value="1"/>
</dbReference>
<feature type="domain" description="Peptidase M20 dimerisation" evidence="18">
    <location>
        <begin position="208"/>
        <end position="294"/>
    </location>
</feature>
<evidence type="ECO:0000256" key="7">
    <source>
        <dbReference type="ARBA" id="ARBA00023049"/>
    </source>
</evidence>
<evidence type="ECO:0000313" key="19">
    <source>
        <dbReference type="EMBL" id="SHG14722.1"/>
    </source>
</evidence>
<evidence type="ECO:0000256" key="9">
    <source>
        <dbReference type="ARBA" id="ARBA00036421"/>
    </source>
</evidence>
<dbReference type="Proteomes" id="UP000184071">
    <property type="component" value="Unassembled WGS sequence"/>
</dbReference>
<comment type="catalytic activity">
    <reaction evidence="9">
        <text>Hydrolysis of dipeptides, preferentially hydrophobic dipeptides including prolyl amino acids.</text>
        <dbReference type="EC" id="3.4.13.18"/>
    </reaction>
</comment>
<evidence type="ECO:0000256" key="5">
    <source>
        <dbReference type="ARBA" id="ARBA00022801"/>
    </source>
</evidence>